<sequence length="845" mass="87143">MAGALINITDAGRAALVAPGNTGTNAHRIVEIGLSTALFDATDRTLRKLPNELKRITTFGGDNVAADTVHVTLRDDTPDQYKLYGLGLYLENGVLFGVYCQKAEDGPIMEKAPAALLLLSADMQFVTIDAAQLVFGNASFTNPPATTERQGVVELATQAEVNAGADDSRAITPKTAAARYAALTGATFSGQIILAEGSVSVPSLTFDKDGTPDTGLYHIADGSFGITSNGKSVARFTPGGTVFDKGIQVATGVRALFGTATDDGTNLVQIGGNASTRGVHTFGYGVTIGWVTADATIAYFRSNGHVSVGSESTAGFLDLFAGNVARARVLPNGRMLVGTTTDDGVNTLQVKGQVKGSNDVGSLVASNGSGTGQTSILLTREGAAADEKRWEILHTSTGAFSIRSINDAYSAGRSAMEIVRPTGGGIAATLMKLMLDGGRVLVGTSADDGYSRLQIAGHISVNRAAGEGQLALGQNDGYLYGNTAAAGWYSPTKGSWSYNYTQKNLYVNDSAVWHAGNLVPLDANKGGTLNNDVTFAAGKRLILSEGSAVYPSLTFINDGAPDTGLYHVNDGTFAVTCNGVTTIRFTPTITAFDRPLTGPTPAAGDVSTLIPTTEWVTAAIGAATIGQIVMEPRTSARAGYLKANGATLKRADYPALWAYAQASGAMMTEAQWSGGSWGCFSSGDGATTFRIPELRGEHLRCWDDGRGVDGSRAIGSWQDSQNRSHAHGASAAGVGDHGHSAWTDTQGWHGHGVSDPGHAHGYVAGNIAGANSGPGGAVSNGNSQVRWPGTEAAGTGIGINADGNHGHNVGIGGGGAHSHAITVNADGGAETRVRNVALLAMIRAY</sequence>
<dbReference type="SUPFAM" id="SSF88874">
    <property type="entry name" value="Receptor-binding domain of short tail fibre protein gp12"/>
    <property type="match status" value="1"/>
</dbReference>
<dbReference type="EMBL" id="CAJNBK010000007">
    <property type="protein sequence ID" value="CAE6755044.1"/>
    <property type="molecule type" value="Genomic_DNA"/>
</dbReference>
<organism evidence="2 3">
    <name type="scientific">Paraburkholderia haematera</name>
    <dbReference type="NCBI Taxonomy" id="2793077"/>
    <lineage>
        <taxon>Bacteria</taxon>
        <taxon>Pseudomonadati</taxon>
        <taxon>Pseudomonadota</taxon>
        <taxon>Betaproteobacteria</taxon>
        <taxon>Burkholderiales</taxon>
        <taxon>Burkholderiaceae</taxon>
        <taxon>Paraburkholderia</taxon>
    </lineage>
</organism>
<evidence type="ECO:0000256" key="1">
    <source>
        <dbReference type="SAM" id="MobiDB-lite"/>
    </source>
</evidence>
<reference evidence="2 3" key="1">
    <citation type="submission" date="2021-02" db="EMBL/GenBank/DDBJ databases">
        <authorList>
            <person name="Vanwijnsberghe S."/>
        </authorList>
    </citation>
    <scope>NUCLEOTIDE SEQUENCE [LARGE SCALE GENOMIC DNA]</scope>
    <source>
        <strain evidence="2 3">LMG 31837</strain>
    </source>
</reference>
<name>A0ABN7LP25_9BURK</name>
<evidence type="ECO:0008006" key="4">
    <source>
        <dbReference type="Google" id="ProtNLM"/>
    </source>
</evidence>
<dbReference type="Gene3D" id="3.90.1340.10">
    <property type="entry name" value="Phage tail collar domain"/>
    <property type="match status" value="1"/>
</dbReference>
<evidence type="ECO:0000313" key="2">
    <source>
        <dbReference type="EMBL" id="CAE6755044.1"/>
    </source>
</evidence>
<comment type="caution">
    <text evidence="2">The sequence shown here is derived from an EMBL/GenBank/DDBJ whole genome shotgun (WGS) entry which is preliminary data.</text>
</comment>
<gene>
    <name evidence="2" type="ORF">R69888_03144</name>
</gene>
<dbReference type="InterPro" id="IPR037053">
    <property type="entry name" value="Phage_tail_collar_dom_sf"/>
</dbReference>
<dbReference type="RefSeq" id="WP_211612106.1">
    <property type="nucleotide sequence ID" value="NZ_CAJNBK010000007.1"/>
</dbReference>
<feature type="region of interest" description="Disordered" evidence="1">
    <location>
        <begin position="718"/>
        <end position="737"/>
    </location>
</feature>
<accession>A0ABN7LP25</accession>
<proteinExistence type="predicted"/>
<dbReference type="Proteomes" id="UP000672526">
    <property type="component" value="Unassembled WGS sequence"/>
</dbReference>
<evidence type="ECO:0000313" key="3">
    <source>
        <dbReference type="Proteomes" id="UP000672526"/>
    </source>
</evidence>
<protein>
    <recommendedName>
        <fullName evidence="4">Phage tail protein</fullName>
    </recommendedName>
</protein>
<keyword evidence="3" id="KW-1185">Reference proteome</keyword>